<feature type="repeat" description="TPR" evidence="3">
    <location>
        <begin position="157"/>
        <end position="190"/>
    </location>
</feature>
<evidence type="ECO:0000256" key="3">
    <source>
        <dbReference type="PROSITE-ProRule" id="PRU00339"/>
    </source>
</evidence>
<keyword evidence="4" id="KW-0732">Signal</keyword>
<dbReference type="SMART" id="SM00028">
    <property type="entry name" value="TPR"/>
    <property type="match status" value="4"/>
</dbReference>
<name>A0ABS6H9E1_9PROT</name>
<organism evidence="5 6">
    <name type="scientific">Falsiroseomonas oleicola</name>
    <dbReference type="NCBI Taxonomy" id="2801474"/>
    <lineage>
        <taxon>Bacteria</taxon>
        <taxon>Pseudomonadati</taxon>
        <taxon>Pseudomonadota</taxon>
        <taxon>Alphaproteobacteria</taxon>
        <taxon>Acetobacterales</taxon>
        <taxon>Roseomonadaceae</taxon>
        <taxon>Falsiroseomonas</taxon>
    </lineage>
</organism>
<keyword evidence="1" id="KW-0677">Repeat</keyword>
<protein>
    <recommendedName>
        <fullName evidence="7">Tetratricopeptide repeat protein</fullName>
    </recommendedName>
</protein>
<evidence type="ECO:0000256" key="1">
    <source>
        <dbReference type="ARBA" id="ARBA00022737"/>
    </source>
</evidence>
<evidence type="ECO:0000313" key="5">
    <source>
        <dbReference type="EMBL" id="MBU8543940.1"/>
    </source>
</evidence>
<dbReference type="EMBL" id="JAERQM010000002">
    <property type="protein sequence ID" value="MBU8543940.1"/>
    <property type="molecule type" value="Genomic_DNA"/>
</dbReference>
<comment type="caution">
    <text evidence="5">The sequence shown here is derived from an EMBL/GenBank/DDBJ whole genome shotgun (WGS) entry which is preliminary data.</text>
</comment>
<reference evidence="5 6" key="1">
    <citation type="submission" date="2021-01" db="EMBL/GenBank/DDBJ databases">
        <title>Roseomonas sp. nov, a bacterium isolated from an oil production mixture in Yumen Oilfield.</title>
        <authorList>
            <person name="Wu D."/>
        </authorList>
    </citation>
    <scope>NUCLEOTIDE SEQUENCE [LARGE SCALE GENOMIC DNA]</scope>
    <source>
        <strain evidence="5 6">ROY-5-3</strain>
    </source>
</reference>
<feature type="chain" id="PRO_5046778960" description="Tetratricopeptide repeat protein" evidence="4">
    <location>
        <begin position="20"/>
        <end position="278"/>
    </location>
</feature>
<dbReference type="PROSITE" id="PS50005">
    <property type="entry name" value="TPR"/>
    <property type="match status" value="1"/>
</dbReference>
<dbReference type="InterPro" id="IPR019734">
    <property type="entry name" value="TPR_rpt"/>
</dbReference>
<dbReference type="InterPro" id="IPR050498">
    <property type="entry name" value="Ycf3"/>
</dbReference>
<evidence type="ECO:0000256" key="2">
    <source>
        <dbReference type="ARBA" id="ARBA00022803"/>
    </source>
</evidence>
<evidence type="ECO:0000313" key="6">
    <source>
        <dbReference type="Proteomes" id="UP000689967"/>
    </source>
</evidence>
<keyword evidence="2 3" id="KW-0802">TPR repeat</keyword>
<keyword evidence="6" id="KW-1185">Reference proteome</keyword>
<accession>A0ABS6H9E1</accession>
<dbReference type="PANTHER" id="PTHR44858:SF1">
    <property type="entry name" value="UDP-N-ACETYLGLUCOSAMINE--PEPTIDE N-ACETYLGLUCOSAMINYLTRANSFERASE SPINDLY-RELATED"/>
    <property type="match status" value="1"/>
</dbReference>
<dbReference type="PANTHER" id="PTHR44858">
    <property type="entry name" value="TETRATRICOPEPTIDE REPEAT PROTEIN 6"/>
    <property type="match status" value="1"/>
</dbReference>
<feature type="signal peptide" evidence="4">
    <location>
        <begin position="1"/>
        <end position="19"/>
    </location>
</feature>
<dbReference type="Proteomes" id="UP000689967">
    <property type="component" value="Unassembled WGS sequence"/>
</dbReference>
<gene>
    <name evidence="5" type="ORF">JJQ90_09505</name>
</gene>
<sequence length="278" mass="29352">MRRQTRTVLLGAFAAAALAAVGLAGWVTLTPRTAMTAEDTLPTPPQPPPRLTEAPEFERCLTLLRSDPEAARRFAENWDAAGGGEGARQCTALALLAMGEPASAAQRLESLASLSEASGPARAAVFAQATQAWLMAGEPNRAYGAATMALTLVPEDVDLLVDRAVTLGGLSRYAEAIQDLDRALALEPERAEALVFRAASHRHLDRAELAARDIERALALEPANAEALLERGIIRQLRGDAAGARADWERAIEAAPLSATADLAAQNLALNEAGPARR</sequence>
<dbReference type="RefSeq" id="WP_216874681.1">
    <property type="nucleotide sequence ID" value="NZ_JAERQM010000002.1"/>
</dbReference>
<evidence type="ECO:0008006" key="7">
    <source>
        <dbReference type="Google" id="ProtNLM"/>
    </source>
</evidence>
<proteinExistence type="predicted"/>
<evidence type="ECO:0000256" key="4">
    <source>
        <dbReference type="SAM" id="SignalP"/>
    </source>
</evidence>